<accession>A0ACC2TB33</accession>
<organism evidence="1 2">
    <name type="scientific">Entomophthora muscae</name>
    <dbReference type="NCBI Taxonomy" id="34485"/>
    <lineage>
        <taxon>Eukaryota</taxon>
        <taxon>Fungi</taxon>
        <taxon>Fungi incertae sedis</taxon>
        <taxon>Zoopagomycota</taxon>
        <taxon>Entomophthoromycotina</taxon>
        <taxon>Entomophthoromycetes</taxon>
        <taxon>Entomophthorales</taxon>
        <taxon>Entomophthoraceae</taxon>
        <taxon>Entomophthora</taxon>
    </lineage>
</organism>
<name>A0ACC2TB33_9FUNG</name>
<dbReference type="EMBL" id="QTSX02003113">
    <property type="protein sequence ID" value="KAJ9071759.1"/>
    <property type="molecule type" value="Genomic_DNA"/>
</dbReference>
<reference evidence="1" key="1">
    <citation type="submission" date="2022-04" db="EMBL/GenBank/DDBJ databases">
        <title>Genome of the entomopathogenic fungus Entomophthora muscae.</title>
        <authorList>
            <person name="Elya C."/>
            <person name="Lovett B.R."/>
            <person name="Lee E."/>
            <person name="Macias A.M."/>
            <person name="Hajek A.E."/>
            <person name="De Bivort B.L."/>
            <person name="Kasson M.T."/>
            <person name="De Fine Licht H.H."/>
            <person name="Stajich J.E."/>
        </authorList>
    </citation>
    <scope>NUCLEOTIDE SEQUENCE</scope>
    <source>
        <strain evidence="1">Berkeley</strain>
    </source>
</reference>
<sequence>MLLLSRPFLAFIIPFLIFVSAEIHVPKAALSLSEEAPLKAPNVSGDCKKMWLQPDPCLYSRNNCQNLSEGKIDFIDVYYCKVVPNYGAFCGMVLLLTVLGLTFLFLSTIASDFFCPNLSSIAKALNLSESVAGVTFLAFGNGSPDLFSTFSALKAGSGALALGELVGAAWFVISVIVGSMAIIKSFQLNRRLFLRDLLFFTGAVIFMCYIIIRGELSIAVSFSLVIYYLLYVIIVISAKPEVDKDLEKDEEELEGLLMSNLEYSAGNEETSPLISQLAQDADRSSTGIIPHTTPITYYKRMNFWTADEIAKAFDVDSIERRDIPRLFRRNTDFFSVSSRLNSSISRALSIAPRSRIRSYSSPLVGESAGTLEVAGQGSRQSLWNAHPKFLRTNAPDMIFITNSEETMNLSASPSEISTTAEFEASSNFSDLAESAGLWELLFPGFSGFRKLTAMEKCTNLICAPLILPLILTIPVVTLPTTATAPMIIVSPPSESAASLGSSPVNYSQDILVSLQFFFIPILLLESIMDGMSCKPDIIWIILAGGLVSLISVAAQIATRRACLSWEIPGFTLLCALFGFMLALVWISIAATEVVDVLRALGVILGINEEIIGLTVFAMGNSLGDFVANLSVARMGYPTMAVSACFAGPMLNMMLGPGLAGVYLSLTRSEPIVIPSSRIMILSAVGVLITLVVYNIYVHTNRFYIDRRFGGFLIGVYFFGMAINLLLTYHHRGS</sequence>
<keyword evidence="2" id="KW-1185">Reference proteome</keyword>
<comment type="caution">
    <text evidence="1">The sequence shown here is derived from an EMBL/GenBank/DDBJ whole genome shotgun (WGS) entry which is preliminary data.</text>
</comment>
<gene>
    <name evidence="1" type="ORF">DSO57_1033867</name>
</gene>
<proteinExistence type="predicted"/>
<protein>
    <submittedName>
        <fullName evidence="1">Uncharacterized protein</fullName>
    </submittedName>
</protein>
<evidence type="ECO:0000313" key="2">
    <source>
        <dbReference type="Proteomes" id="UP001165960"/>
    </source>
</evidence>
<evidence type="ECO:0000313" key="1">
    <source>
        <dbReference type="EMBL" id="KAJ9071759.1"/>
    </source>
</evidence>
<dbReference type="Proteomes" id="UP001165960">
    <property type="component" value="Unassembled WGS sequence"/>
</dbReference>